<feature type="compositionally biased region" description="Acidic residues" evidence="2">
    <location>
        <begin position="1936"/>
        <end position="1949"/>
    </location>
</feature>
<dbReference type="EMBL" id="MN739686">
    <property type="protein sequence ID" value="QHT21136.1"/>
    <property type="molecule type" value="Genomic_DNA"/>
</dbReference>
<feature type="region of interest" description="Disordered" evidence="2">
    <location>
        <begin position="1921"/>
        <end position="1958"/>
    </location>
</feature>
<name>A0A6C0DW05_9ZZZZ</name>
<feature type="coiled-coil region" evidence="1">
    <location>
        <begin position="1841"/>
        <end position="1908"/>
    </location>
</feature>
<keyword evidence="1" id="KW-0175">Coiled coil</keyword>
<evidence type="ECO:0000256" key="2">
    <source>
        <dbReference type="SAM" id="MobiDB-lite"/>
    </source>
</evidence>
<sequence length="1958" mass="226897">MSTIKSQMSNSELPQIVTSINLQLGDIIKLDAPTNPGLHDQIYFIKFINNSKLVLINSNGSLTLTLSQLGKIQEESIANIIILSRVSSPSFVVQNNLAIKKYISIYFGEPFPYVVNGFISNIENDMIEVTLLPENTIIYIDFAYSGIPEDLNIDKIVVRDKLDETQLAIQNDELQDSQTSLDDETLVQDPNSMLDYDLKSYDSKDEIESLIIDTIELGQELDDLEHEVNVSEEEQRYSLDKQTNDYLDKLINAYLPEQRNDAVIKQIHNEINYYIQLRSIYSNFDANNYPLLPSERGMHYKYLKEQIFNLNKKMSFLFPVLENARNLLISESPDNEDELTSENAFNYQSMGEFIETLVSTSLKWSNNSSKEKINNYKEHIRALTQLFDSYVNNSAENINVNSQIMMINDSIGDFYNYSILKGSLSKSRFMIDVYNPGLMMLESHYVNNKKFTRPTKLTANDYVNIVGFISLPLPLFKFSLINTNYTNIGDKANLNINFINISDLLNTNTMYNTHILENSDKANYVNSHNNIHNNSFLKTINHFTIDKSVDLPYLEKMNYLLESFIPTNKAFIGEFISAYVPDSLNYRKYSLISFIYDLQALNVDLYNLHYNDYKLIKSVVQDNIEVYKKIYKSNEANFAKFLYNIKALNSDAIRGKDENIIFSFDLLAKDLKDDLFNLYNIKEELFNSYEELYSFIYSLDCGEFFLQSLNKNIMDLVVGNLLDNFIKAREKELVNPDPAIPDTLDGTTPLSSKDILLKDLDEIQATCERYVLSKSYKTLQSLENDNNKLIFYDSIYDKTLYSMANQFQNERKVMDNVSFLQFLTEKLMTIMKLTKANALREAKSIIEEKREIIDGDYAVLKDKASSKNYIYKRENNVWVLDPTFEDKFYIENNQIFCDSNKECITKDDKCNSIDGTKKTNLNAEVDNILKTFESKYNFSIEEIKSKINSNYENAKKRIEKLASLNKAKREYGNNYLLSLEEIVESKIISSPYESVRASILKLKDLSLKYELLKRFCLNYTRNAIKDENANWLYCIKTSVKLVPQFLLRLANVFLTKQNYVLELDTICAQQGTISDDNNYWVDKHSGYIIKTIEFDNDEGYDDKGFKVFSREQLENDYAINLQPLAKSLNPNIQVIINIIKAITLMMGINLSHNHEVIINNVLLVLNSNIPTKQKYEELLLKTAKKEGKAKNNPSYDDMYNSSLLLLTLTFIVYAIQINIPSLTSKKTFPGCIKSFSGYPLDDEQDKTSITYIACIANKIKSSIVPWNSILKMSESTIIKNIEQLITRYVVTNKELVEHLNKKREFLLTQDTRDNSIPDYLNINNWHTFNPPLNDIKIPSQELEPLGVNFKTTLYDTFSRGQKNNIKDMVESKAISCANHIIELIQNVVKSNTPLLKNSNDNPFLENACCNSEKNTINYFTNANKAIIDYNNLVGFYSDIVDGIASLTYSPQIYIPLNTQQKIITQYSAFSEEVVYKAFIYFCNFANQLPLDDELKGLCMDKPVNFDSTKSIKEIISALKNEGKIYNFASFVELIQIVSKNNTINVPINFAIINNIEALRIIIEAYSNNSYYKLDDIFISKLELMLDSFSIIDENNGELRELKNYLGRTNMLLKQKILQTVNKQTNISKSEFASFSQTLDLVIDVENITFYQNYINNILHIFPSIISNKNVNYDAIPKYWNLSTLHYSDIYNIIKKYYVTLNTFDSKHELEYAFKIVAKKLQLLTQLMKVFLYNKSLETSTKQINSIFDEKLITLFYNYIFYNIYNELLSINEDQDFMLQIQNVETTDYNKDDFIKSIINYIMCFSNIMNNHYSLINNGYARVKEKIVMAKEKEKTLITDFLKNLSDEEREIETILKNNKLEKWNVGMQKGLTQYVKENYDEEREALDKQALKERKLQQNNNVTSMNKEIYDLDLDEQMQNDAAIDAEEYSMKNIPDDNDFNYDNADEDYANGFHEDYD</sequence>
<organism evidence="3">
    <name type="scientific">viral metagenome</name>
    <dbReference type="NCBI Taxonomy" id="1070528"/>
    <lineage>
        <taxon>unclassified sequences</taxon>
        <taxon>metagenomes</taxon>
        <taxon>organismal metagenomes</taxon>
    </lineage>
</organism>
<accession>A0A6C0DW05</accession>
<evidence type="ECO:0000256" key="1">
    <source>
        <dbReference type="SAM" id="Coils"/>
    </source>
</evidence>
<proteinExistence type="predicted"/>
<protein>
    <submittedName>
        <fullName evidence="3">Uncharacterized protein</fullName>
    </submittedName>
</protein>
<reference evidence="3" key="1">
    <citation type="journal article" date="2020" name="Nature">
        <title>Giant virus diversity and host interactions through global metagenomics.</title>
        <authorList>
            <person name="Schulz F."/>
            <person name="Roux S."/>
            <person name="Paez-Espino D."/>
            <person name="Jungbluth S."/>
            <person name="Walsh D.A."/>
            <person name="Denef V.J."/>
            <person name="McMahon K.D."/>
            <person name="Konstantinidis K.T."/>
            <person name="Eloe-Fadrosh E.A."/>
            <person name="Kyrpides N.C."/>
            <person name="Woyke T."/>
        </authorList>
    </citation>
    <scope>NUCLEOTIDE SEQUENCE</scope>
    <source>
        <strain evidence="3">GVMAG-M-3300023174-75</strain>
    </source>
</reference>
<evidence type="ECO:0000313" key="3">
    <source>
        <dbReference type="EMBL" id="QHT21136.1"/>
    </source>
</evidence>